<dbReference type="InterPro" id="IPR002611">
    <property type="entry name" value="IstB_ATP-bd"/>
</dbReference>
<keyword evidence="3" id="KW-0067">ATP-binding</keyword>
<dbReference type="GO" id="GO:0006260">
    <property type="term" value="P:DNA replication"/>
    <property type="evidence" value="ECO:0007669"/>
    <property type="project" value="TreeGrafter"/>
</dbReference>
<organism evidence="3 4">
    <name type="scientific">Streptomyces sedi</name>
    <dbReference type="NCBI Taxonomy" id="555059"/>
    <lineage>
        <taxon>Bacteria</taxon>
        <taxon>Bacillati</taxon>
        <taxon>Actinomycetota</taxon>
        <taxon>Actinomycetes</taxon>
        <taxon>Kitasatosporales</taxon>
        <taxon>Streptomycetaceae</taxon>
        <taxon>Streptomyces</taxon>
    </lineage>
</organism>
<dbReference type="PANTHER" id="PTHR30050">
    <property type="entry name" value="CHROMOSOMAL REPLICATION INITIATOR PROTEIN DNAA"/>
    <property type="match status" value="1"/>
</dbReference>
<evidence type="ECO:0000256" key="1">
    <source>
        <dbReference type="SAM" id="MobiDB-lite"/>
    </source>
</evidence>
<sequence>MAARGIPVAPPPTPSSDPDHRAQADPRIPALFRDAVAEDPRVLDWAQRVAAHARRTPGGAVTVAGARSLLLLGPTGTGKTHQAFGALRALARHGVRLGWRSESAADLYAALRPTQSRDTERELWTVMTSPLLMIDDLAAAKPSAWTEEITYRVVNHRYAHQLPLLITSNEPLERIRTVLGDRVASRLAQMTDRVVLTGPDRRRQTG</sequence>
<evidence type="ECO:0000313" key="4">
    <source>
        <dbReference type="Proteomes" id="UP000311713"/>
    </source>
</evidence>
<dbReference type="GO" id="GO:0005524">
    <property type="term" value="F:ATP binding"/>
    <property type="evidence" value="ECO:0007669"/>
    <property type="project" value="UniProtKB-KW"/>
</dbReference>
<dbReference type="InterPro" id="IPR027417">
    <property type="entry name" value="P-loop_NTPase"/>
</dbReference>
<dbReference type="OrthoDB" id="9770694at2"/>
<dbReference type="Proteomes" id="UP000311713">
    <property type="component" value="Unassembled WGS sequence"/>
</dbReference>
<name>A0A5C4UM76_9ACTN</name>
<comment type="caution">
    <text evidence="3">The sequence shown here is derived from an EMBL/GenBank/DDBJ whole genome shotgun (WGS) entry which is preliminary data.</text>
</comment>
<keyword evidence="3" id="KW-0547">Nucleotide-binding</keyword>
<dbReference type="PANTHER" id="PTHR30050:SF4">
    <property type="entry name" value="ATP-BINDING PROTEIN RV3427C IN INSERTION SEQUENCE-RELATED"/>
    <property type="match status" value="1"/>
</dbReference>
<protein>
    <submittedName>
        <fullName evidence="3">ATP-binding protein</fullName>
    </submittedName>
</protein>
<dbReference type="Gene3D" id="3.40.50.300">
    <property type="entry name" value="P-loop containing nucleotide triphosphate hydrolases"/>
    <property type="match status" value="1"/>
</dbReference>
<evidence type="ECO:0000313" key="3">
    <source>
        <dbReference type="EMBL" id="TNM24588.1"/>
    </source>
</evidence>
<proteinExistence type="predicted"/>
<evidence type="ECO:0000259" key="2">
    <source>
        <dbReference type="Pfam" id="PF01695"/>
    </source>
</evidence>
<keyword evidence="4" id="KW-1185">Reference proteome</keyword>
<feature type="domain" description="IstB-like ATP-binding" evidence="2">
    <location>
        <begin position="64"/>
        <end position="194"/>
    </location>
</feature>
<dbReference type="SUPFAM" id="SSF52540">
    <property type="entry name" value="P-loop containing nucleoside triphosphate hydrolases"/>
    <property type="match status" value="1"/>
</dbReference>
<reference evidence="3 4" key="1">
    <citation type="submission" date="2019-06" db="EMBL/GenBank/DDBJ databases">
        <title>Draft genome of Streptomyces sedi sp. JCM16909.</title>
        <authorList>
            <person name="Klykleung N."/>
            <person name="Tanasupawat S."/>
            <person name="Kudo T."/>
            <person name="Yuki M."/>
            <person name="Ohkuma M."/>
        </authorList>
    </citation>
    <scope>NUCLEOTIDE SEQUENCE [LARGE SCALE GENOMIC DNA]</scope>
    <source>
        <strain evidence="3 4">JCM 16909</strain>
    </source>
</reference>
<dbReference type="AlphaFoldDB" id="A0A5C4UM76"/>
<dbReference type="EMBL" id="VDGT01000033">
    <property type="protein sequence ID" value="TNM24588.1"/>
    <property type="molecule type" value="Genomic_DNA"/>
</dbReference>
<dbReference type="Pfam" id="PF01695">
    <property type="entry name" value="IstB_IS21"/>
    <property type="match status" value="1"/>
</dbReference>
<accession>A0A5C4UM76</accession>
<gene>
    <name evidence="3" type="ORF">FH715_27235</name>
</gene>
<feature type="region of interest" description="Disordered" evidence="1">
    <location>
        <begin position="1"/>
        <end position="23"/>
    </location>
</feature>